<comment type="caution">
    <text evidence="2">The sequence shown here is derived from an EMBL/GenBank/DDBJ whole genome shotgun (WGS) entry which is preliminary data.</text>
</comment>
<reference evidence="2" key="2">
    <citation type="submission" date="2023-02" db="EMBL/GenBank/DDBJ databases">
        <authorList>
            <person name="Swenson N.G."/>
            <person name="Wegrzyn J.L."/>
            <person name="Mcevoy S.L."/>
        </authorList>
    </citation>
    <scope>NUCLEOTIDE SEQUENCE</scope>
    <source>
        <strain evidence="2">91603</strain>
        <tissue evidence="2">Leaf</tissue>
    </source>
</reference>
<dbReference type="EMBL" id="JAJSOW010000104">
    <property type="protein sequence ID" value="KAI9169566.1"/>
    <property type="molecule type" value="Genomic_DNA"/>
</dbReference>
<evidence type="ECO:0000256" key="1">
    <source>
        <dbReference type="SAM" id="MobiDB-lite"/>
    </source>
</evidence>
<reference evidence="2" key="1">
    <citation type="journal article" date="2022" name="Plant J.">
        <title>Strategies of tolerance reflected in two North American maple genomes.</title>
        <authorList>
            <person name="McEvoy S.L."/>
            <person name="Sezen U.U."/>
            <person name="Trouern-Trend A."/>
            <person name="McMahon S.M."/>
            <person name="Schaberg P.G."/>
            <person name="Yang J."/>
            <person name="Wegrzyn J.L."/>
            <person name="Swenson N.G."/>
        </authorList>
    </citation>
    <scope>NUCLEOTIDE SEQUENCE</scope>
    <source>
        <strain evidence="2">91603</strain>
    </source>
</reference>
<organism evidence="2 3">
    <name type="scientific">Acer negundo</name>
    <name type="common">Box elder</name>
    <dbReference type="NCBI Taxonomy" id="4023"/>
    <lineage>
        <taxon>Eukaryota</taxon>
        <taxon>Viridiplantae</taxon>
        <taxon>Streptophyta</taxon>
        <taxon>Embryophyta</taxon>
        <taxon>Tracheophyta</taxon>
        <taxon>Spermatophyta</taxon>
        <taxon>Magnoliopsida</taxon>
        <taxon>eudicotyledons</taxon>
        <taxon>Gunneridae</taxon>
        <taxon>Pentapetalae</taxon>
        <taxon>rosids</taxon>
        <taxon>malvids</taxon>
        <taxon>Sapindales</taxon>
        <taxon>Sapindaceae</taxon>
        <taxon>Hippocastanoideae</taxon>
        <taxon>Acereae</taxon>
        <taxon>Acer</taxon>
    </lineage>
</organism>
<protein>
    <submittedName>
        <fullName evidence="2">Uncharacterized protein</fullName>
    </submittedName>
</protein>
<dbReference type="Proteomes" id="UP001064489">
    <property type="component" value="Chromosome 7"/>
</dbReference>
<evidence type="ECO:0000313" key="3">
    <source>
        <dbReference type="Proteomes" id="UP001064489"/>
    </source>
</evidence>
<feature type="region of interest" description="Disordered" evidence="1">
    <location>
        <begin position="65"/>
        <end position="89"/>
    </location>
</feature>
<proteinExistence type="predicted"/>
<name>A0AAD5IMZ7_ACENE</name>
<keyword evidence="3" id="KW-1185">Reference proteome</keyword>
<accession>A0AAD5IMZ7</accession>
<dbReference type="AlphaFoldDB" id="A0AAD5IMZ7"/>
<gene>
    <name evidence="2" type="ORF">LWI28_014176</name>
</gene>
<sequence length="89" mass="10099">MQYSHFEDQLLQNQFEPKQAHGTSKRVSVYQRLSEQDPSKFVEVSRFGIWDLGFGVEREEEDWSRVGVGSAQTSLGSVEMDGGEVVDDD</sequence>
<evidence type="ECO:0000313" key="2">
    <source>
        <dbReference type="EMBL" id="KAI9169566.1"/>
    </source>
</evidence>